<feature type="region of interest" description="Disordered" evidence="1">
    <location>
        <begin position="1"/>
        <end position="21"/>
    </location>
</feature>
<comment type="caution">
    <text evidence="2">The sequence shown here is derived from an EMBL/GenBank/DDBJ whole genome shotgun (WGS) entry which is preliminary data.</text>
</comment>
<reference evidence="2" key="1">
    <citation type="journal article" date="2023" name="GigaByte">
        <title>Genome assembly of the bearded iris, Iris pallida Lam.</title>
        <authorList>
            <person name="Bruccoleri R.E."/>
            <person name="Oakeley E.J."/>
            <person name="Faust A.M.E."/>
            <person name="Altorfer M."/>
            <person name="Dessus-Babus S."/>
            <person name="Burckhardt D."/>
            <person name="Oertli M."/>
            <person name="Naumann U."/>
            <person name="Petersen F."/>
            <person name="Wong J."/>
        </authorList>
    </citation>
    <scope>NUCLEOTIDE SEQUENCE</scope>
    <source>
        <strain evidence="2">GSM-AAB239-AS_SAM_17_03QT</strain>
    </source>
</reference>
<organism evidence="2 3">
    <name type="scientific">Iris pallida</name>
    <name type="common">Sweet iris</name>
    <dbReference type="NCBI Taxonomy" id="29817"/>
    <lineage>
        <taxon>Eukaryota</taxon>
        <taxon>Viridiplantae</taxon>
        <taxon>Streptophyta</taxon>
        <taxon>Embryophyta</taxon>
        <taxon>Tracheophyta</taxon>
        <taxon>Spermatophyta</taxon>
        <taxon>Magnoliopsida</taxon>
        <taxon>Liliopsida</taxon>
        <taxon>Asparagales</taxon>
        <taxon>Iridaceae</taxon>
        <taxon>Iridoideae</taxon>
        <taxon>Irideae</taxon>
        <taxon>Iris</taxon>
    </lineage>
</organism>
<name>A0AAX6G4R7_IRIPA</name>
<proteinExistence type="predicted"/>
<dbReference type="EMBL" id="JANAVB010022873">
    <property type="protein sequence ID" value="KAJ6823433.1"/>
    <property type="molecule type" value="Genomic_DNA"/>
</dbReference>
<sequence length="36" mass="3826">MSSAPAAAPHFDRHRSASAAAAASNTVFVRIFRLKI</sequence>
<protein>
    <submittedName>
        <fullName evidence="2">Uncharacterized protein</fullName>
    </submittedName>
</protein>
<accession>A0AAX6G4R7</accession>
<keyword evidence="3" id="KW-1185">Reference proteome</keyword>
<gene>
    <name evidence="2" type="ORF">M6B38_383575</name>
</gene>
<dbReference type="Proteomes" id="UP001140949">
    <property type="component" value="Unassembled WGS sequence"/>
</dbReference>
<evidence type="ECO:0000313" key="3">
    <source>
        <dbReference type="Proteomes" id="UP001140949"/>
    </source>
</evidence>
<reference evidence="2" key="2">
    <citation type="submission" date="2023-04" db="EMBL/GenBank/DDBJ databases">
        <authorList>
            <person name="Bruccoleri R.E."/>
            <person name="Oakeley E.J."/>
            <person name="Faust A.-M."/>
            <person name="Dessus-Babus S."/>
            <person name="Altorfer M."/>
            <person name="Burckhardt D."/>
            <person name="Oertli M."/>
            <person name="Naumann U."/>
            <person name="Petersen F."/>
            <person name="Wong J."/>
        </authorList>
    </citation>
    <scope>NUCLEOTIDE SEQUENCE</scope>
    <source>
        <strain evidence="2">GSM-AAB239-AS_SAM_17_03QT</strain>
        <tissue evidence="2">Leaf</tissue>
    </source>
</reference>
<dbReference type="AlphaFoldDB" id="A0AAX6G4R7"/>
<evidence type="ECO:0000313" key="2">
    <source>
        <dbReference type="EMBL" id="KAJ6823433.1"/>
    </source>
</evidence>
<evidence type="ECO:0000256" key="1">
    <source>
        <dbReference type="SAM" id="MobiDB-lite"/>
    </source>
</evidence>